<name>A0A8J6BFC5_ZIZPA</name>
<reference evidence="2" key="1">
    <citation type="journal article" date="2021" name="bioRxiv">
        <title>Whole Genome Assembly and Annotation of Northern Wild Rice, Zizania palustris L., Supports a Whole Genome Duplication in the Zizania Genus.</title>
        <authorList>
            <person name="Haas M."/>
            <person name="Kono T."/>
            <person name="Macchietto M."/>
            <person name="Millas R."/>
            <person name="McGilp L."/>
            <person name="Shao M."/>
            <person name="Duquette J."/>
            <person name="Hirsch C.N."/>
            <person name="Kimball J."/>
        </authorList>
    </citation>
    <scope>NUCLEOTIDE SEQUENCE</scope>
    <source>
        <tissue evidence="2">Fresh leaf tissue</tissue>
    </source>
</reference>
<evidence type="ECO:0000313" key="3">
    <source>
        <dbReference type="Proteomes" id="UP000729402"/>
    </source>
</evidence>
<feature type="region of interest" description="Disordered" evidence="1">
    <location>
        <begin position="1"/>
        <end position="35"/>
    </location>
</feature>
<proteinExistence type="predicted"/>
<dbReference type="EMBL" id="JAAALK010000082">
    <property type="protein sequence ID" value="KAG8084221.1"/>
    <property type="molecule type" value="Genomic_DNA"/>
</dbReference>
<accession>A0A8J6BFC5</accession>
<evidence type="ECO:0000313" key="2">
    <source>
        <dbReference type="EMBL" id="KAG8084221.1"/>
    </source>
</evidence>
<keyword evidence="3" id="KW-1185">Reference proteome</keyword>
<evidence type="ECO:0000256" key="1">
    <source>
        <dbReference type="SAM" id="MobiDB-lite"/>
    </source>
</evidence>
<sequence>MGMMRILRLEPQFKGQQPTHSQHSEAGGVTGSSAEYTELKMPDINRHFEPRKTRTRRRMYLIWQRVISGGNGRTAAQRGQACNVCGRRSAVAVFGYQ</sequence>
<dbReference type="Proteomes" id="UP000729402">
    <property type="component" value="Unassembled WGS sequence"/>
</dbReference>
<comment type="caution">
    <text evidence="2">The sequence shown here is derived from an EMBL/GenBank/DDBJ whole genome shotgun (WGS) entry which is preliminary data.</text>
</comment>
<organism evidence="2 3">
    <name type="scientific">Zizania palustris</name>
    <name type="common">Northern wild rice</name>
    <dbReference type="NCBI Taxonomy" id="103762"/>
    <lineage>
        <taxon>Eukaryota</taxon>
        <taxon>Viridiplantae</taxon>
        <taxon>Streptophyta</taxon>
        <taxon>Embryophyta</taxon>
        <taxon>Tracheophyta</taxon>
        <taxon>Spermatophyta</taxon>
        <taxon>Magnoliopsida</taxon>
        <taxon>Liliopsida</taxon>
        <taxon>Poales</taxon>
        <taxon>Poaceae</taxon>
        <taxon>BOP clade</taxon>
        <taxon>Oryzoideae</taxon>
        <taxon>Oryzeae</taxon>
        <taxon>Zizaniinae</taxon>
        <taxon>Zizania</taxon>
    </lineage>
</organism>
<gene>
    <name evidence="2" type="ORF">GUJ93_ZPchr0010g11134</name>
</gene>
<dbReference type="AlphaFoldDB" id="A0A8J6BFC5"/>
<reference evidence="2" key="2">
    <citation type="submission" date="2021-02" db="EMBL/GenBank/DDBJ databases">
        <authorList>
            <person name="Kimball J.A."/>
            <person name="Haas M.W."/>
            <person name="Macchietto M."/>
            <person name="Kono T."/>
            <person name="Duquette J."/>
            <person name="Shao M."/>
        </authorList>
    </citation>
    <scope>NUCLEOTIDE SEQUENCE</scope>
    <source>
        <tissue evidence="2">Fresh leaf tissue</tissue>
    </source>
</reference>
<protein>
    <submittedName>
        <fullName evidence="2">Uncharacterized protein</fullName>
    </submittedName>
</protein>